<evidence type="ECO:0000313" key="4">
    <source>
        <dbReference type="Proteomes" id="UP000319828"/>
    </source>
</evidence>
<protein>
    <submittedName>
        <fullName evidence="3">DUF2007 domain-containing protein</fullName>
    </submittedName>
</protein>
<dbReference type="RefSeq" id="WP_089122778.1">
    <property type="nucleotide sequence ID" value="NZ_BSPV01000004.1"/>
</dbReference>
<gene>
    <name evidence="3" type="ORF">FOF44_02670</name>
    <name evidence="2" type="ORF">GCM10007931_13530</name>
</gene>
<evidence type="ECO:0000313" key="2">
    <source>
        <dbReference type="EMBL" id="GLT14378.1"/>
    </source>
</evidence>
<keyword evidence="5" id="KW-1185">Reference proteome</keyword>
<dbReference type="EMBL" id="VMKJ01000002">
    <property type="protein sequence ID" value="TVO39505.1"/>
    <property type="molecule type" value="Genomic_DNA"/>
</dbReference>
<dbReference type="Proteomes" id="UP001157156">
    <property type="component" value="Unassembled WGS sequence"/>
</dbReference>
<reference evidence="2" key="1">
    <citation type="journal article" date="2014" name="Int. J. Syst. Evol. Microbiol.">
        <title>Complete genome of a new Firmicutes species belonging to the dominant human colonic microbiota ('Ruminococcus bicirculans') reveals two chromosomes and a selective capacity to utilize plant glucans.</title>
        <authorList>
            <consortium name="NISC Comparative Sequencing Program"/>
            <person name="Wegmann U."/>
            <person name="Louis P."/>
            <person name="Goesmann A."/>
            <person name="Henrissat B."/>
            <person name="Duncan S.H."/>
            <person name="Flint H.J."/>
        </authorList>
    </citation>
    <scope>NUCLEOTIDE SEQUENCE</scope>
    <source>
        <strain evidence="2">NBRC 111146</strain>
    </source>
</reference>
<reference evidence="5" key="2">
    <citation type="journal article" date="2019" name="Int. J. Syst. Evol. Microbiol.">
        <title>The Global Catalogue of Microorganisms (GCM) 10K type strain sequencing project: providing services to taxonomists for standard genome sequencing and annotation.</title>
        <authorList>
            <consortium name="The Broad Institute Genomics Platform"/>
            <consortium name="The Broad Institute Genome Sequencing Center for Infectious Disease"/>
            <person name="Wu L."/>
            <person name="Ma J."/>
        </authorList>
    </citation>
    <scope>NUCLEOTIDE SEQUENCE [LARGE SCALE GENOMIC DNA]</scope>
    <source>
        <strain evidence="5">NBRC 111146</strain>
    </source>
</reference>
<sequence>MKIFSAGNPVEAHIVCELLKSHRIEAKVHSGEIFSLKGEVPLTSDTDPYVWLLDEQDEERAKQLIRDYEKEELRPNWDCQQCGESIEAQFAVCWNCGQANPSQDQTA</sequence>
<reference evidence="3 4" key="3">
    <citation type="submission" date="2019-07" db="EMBL/GenBank/DDBJ databases">
        <title>The draft genome sequence of Vibrio algivorus M1486.</title>
        <authorList>
            <person name="Meng X."/>
        </authorList>
    </citation>
    <scope>NUCLEOTIDE SEQUENCE [LARGE SCALE GENOMIC DNA]</scope>
    <source>
        <strain evidence="3 4">M1486</strain>
    </source>
</reference>
<evidence type="ECO:0000259" key="1">
    <source>
        <dbReference type="Pfam" id="PF09413"/>
    </source>
</evidence>
<proteinExistence type="predicted"/>
<evidence type="ECO:0000313" key="3">
    <source>
        <dbReference type="EMBL" id="TVO39505.1"/>
    </source>
</evidence>
<comment type="caution">
    <text evidence="3">The sequence shown here is derived from an EMBL/GenBank/DDBJ whole genome shotgun (WGS) entry which is preliminary data.</text>
</comment>
<organism evidence="3 4">
    <name type="scientific">Vibrio algivorus</name>
    <dbReference type="NCBI Taxonomy" id="1667024"/>
    <lineage>
        <taxon>Bacteria</taxon>
        <taxon>Pseudomonadati</taxon>
        <taxon>Pseudomonadota</taxon>
        <taxon>Gammaproteobacteria</taxon>
        <taxon>Vibrionales</taxon>
        <taxon>Vibrionaceae</taxon>
        <taxon>Vibrio</taxon>
    </lineage>
</organism>
<dbReference type="InterPro" id="IPR018551">
    <property type="entry name" value="DUF2007"/>
</dbReference>
<accession>A0A557PFR0</accession>
<name>A0A557PFR0_9VIBR</name>
<feature type="domain" description="DUF2007" evidence="1">
    <location>
        <begin position="2"/>
        <end position="69"/>
    </location>
</feature>
<evidence type="ECO:0000313" key="5">
    <source>
        <dbReference type="Proteomes" id="UP001157156"/>
    </source>
</evidence>
<dbReference type="Proteomes" id="UP000319828">
    <property type="component" value="Unassembled WGS sequence"/>
</dbReference>
<dbReference type="Pfam" id="PF09413">
    <property type="entry name" value="DUF2007"/>
    <property type="match status" value="1"/>
</dbReference>
<dbReference type="EMBL" id="BSPV01000004">
    <property type="protein sequence ID" value="GLT14378.1"/>
    <property type="molecule type" value="Genomic_DNA"/>
</dbReference>
<dbReference type="OrthoDB" id="9814654at2"/>
<dbReference type="AlphaFoldDB" id="A0A557PFR0"/>
<reference evidence="2" key="4">
    <citation type="submission" date="2023-01" db="EMBL/GenBank/DDBJ databases">
        <title>Draft genome sequence of Vibrio algivorus strain NBRC 111146.</title>
        <authorList>
            <person name="Sun Q."/>
            <person name="Mori K."/>
        </authorList>
    </citation>
    <scope>NUCLEOTIDE SEQUENCE</scope>
    <source>
        <strain evidence="2">NBRC 111146</strain>
    </source>
</reference>